<dbReference type="CDD" id="cd20599">
    <property type="entry name" value="CYCLIN_RB"/>
    <property type="match status" value="1"/>
</dbReference>
<evidence type="ECO:0000259" key="5">
    <source>
        <dbReference type="SMART" id="SM01368"/>
    </source>
</evidence>
<evidence type="ECO:0000313" key="8">
    <source>
        <dbReference type="Proteomes" id="UP000694568"/>
    </source>
</evidence>
<dbReference type="SMART" id="SM01369">
    <property type="entry name" value="Rb_C"/>
    <property type="match status" value="1"/>
</dbReference>
<dbReference type="InterPro" id="IPR002719">
    <property type="entry name" value="RB_B"/>
</dbReference>
<protein>
    <submittedName>
        <fullName evidence="7">Retinoblastoma 1</fullName>
    </submittedName>
</protein>
<dbReference type="Gene3D" id="1.10.472.140">
    <property type="match status" value="1"/>
</dbReference>
<dbReference type="GO" id="GO:0006325">
    <property type="term" value="P:chromatin organization"/>
    <property type="evidence" value="ECO:0007669"/>
    <property type="project" value="UniProtKB-KW"/>
</dbReference>
<reference evidence="7" key="1">
    <citation type="submission" date="2025-08" db="UniProtKB">
        <authorList>
            <consortium name="Ensembl"/>
        </authorList>
    </citation>
    <scope>IDENTIFICATION</scope>
</reference>
<feature type="region of interest" description="Disordered" evidence="3">
    <location>
        <begin position="82"/>
        <end position="102"/>
    </location>
</feature>
<reference evidence="7" key="2">
    <citation type="submission" date="2025-09" db="UniProtKB">
        <authorList>
            <consortium name="Ensembl"/>
        </authorList>
    </citation>
    <scope>IDENTIFICATION</scope>
</reference>
<dbReference type="GO" id="GO:0048667">
    <property type="term" value="P:cell morphogenesis involved in neuron differentiation"/>
    <property type="evidence" value="ECO:0007669"/>
    <property type="project" value="TreeGrafter"/>
</dbReference>
<feature type="compositionally biased region" description="Basic residues" evidence="3">
    <location>
        <begin position="89"/>
        <end position="99"/>
    </location>
</feature>
<dbReference type="GO" id="GO:0031175">
    <property type="term" value="P:neuron projection development"/>
    <property type="evidence" value="ECO:0007669"/>
    <property type="project" value="TreeGrafter"/>
</dbReference>
<feature type="domain" description="Cyclin-like" evidence="4">
    <location>
        <begin position="445"/>
        <end position="546"/>
    </location>
</feature>
<dbReference type="GO" id="GO:0000977">
    <property type="term" value="F:RNA polymerase II transcription regulatory region sequence-specific DNA binding"/>
    <property type="evidence" value="ECO:0007669"/>
    <property type="project" value="TreeGrafter"/>
</dbReference>
<dbReference type="Proteomes" id="UP000694568">
    <property type="component" value="Unplaced"/>
</dbReference>
<organism evidence="7 8">
    <name type="scientific">Sander lucioperca</name>
    <name type="common">Pike-perch</name>
    <name type="synonym">Perca lucioperca</name>
    <dbReference type="NCBI Taxonomy" id="283035"/>
    <lineage>
        <taxon>Eukaryota</taxon>
        <taxon>Metazoa</taxon>
        <taxon>Chordata</taxon>
        <taxon>Craniata</taxon>
        <taxon>Vertebrata</taxon>
        <taxon>Euteleostomi</taxon>
        <taxon>Actinopterygii</taxon>
        <taxon>Neopterygii</taxon>
        <taxon>Teleostei</taxon>
        <taxon>Neoteleostei</taxon>
        <taxon>Acanthomorphata</taxon>
        <taxon>Eupercaria</taxon>
        <taxon>Perciformes</taxon>
        <taxon>Percoidei</taxon>
        <taxon>Percidae</taxon>
        <taxon>Luciopercinae</taxon>
        <taxon>Sander</taxon>
    </lineage>
</organism>
<keyword evidence="2" id="KW-0156">Chromatin regulator</keyword>
<keyword evidence="1" id="KW-0597">Phosphoprotein</keyword>
<dbReference type="PANTHER" id="PTHR13742">
    <property type="entry name" value="RETINOBLASTOMA-ASSOCIATED PROTEIN RB -RELATED"/>
    <property type="match status" value="1"/>
</dbReference>
<gene>
    <name evidence="7" type="primary">rb1</name>
</gene>
<keyword evidence="8" id="KW-1185">Reference proteome</keyword>
<dbReference type="GeneTree" id="ENSGT00950000183202"/>
<dbReference type="GO" id="GO:0000785">
    <property type="term" value="C:chromatin"/>
    <property type="evidence" value="ECO:0007669"/>
    <property type="project" value="TreeGrafter"/>
</dbReference>
<dbReference type="SMART" id="SM00385">
    <property type="entry name" value="CYCLIN"/>
    <property type="match status" value="1"/>
</dbReference>
<feature type="domain" description="Retinoblastoma-associated protein A-box" evidence="5">
    <location>
        <begin position="183"/>
        <end position="374"/>
    </location>
</feature>
<dbReference type="FunFam" id="1.10.472.10:FF:000033">
    <property type="entry name" value="retinoblastoma-associated protein isoform X1"/>
    <property type="match status" value="1"/>
</dbReference>
<dbReference type="Ensembl" id="ENSSLUT00000062100.1">
    <property type="protein sequence ID" value="ENSSLUP00000060398.1"/>
    <property type="gene ID" value="ENSSLUG00000025730.1"/>
</dbReference>
<dbReference type="GO" id="GO:2000134">
    <property type="term" value="P:negative regulation of G1/S transition of mitotic cell cycle"/>
    <property type="evidence" value="ECO:0007669"/>
    <property type="project" value="TreeGrafter"/>
</dbReference>
<dbReference type="Pfam" id="PF01858">
    <property type="entry name" value="RB_A"/>
    <property type="match status" value="1"/>
</dbReference>
<feature type="region of interest" description="Disordered" evidence="3">
    <location>
        <begin position="642"/>
        <end position="685"/>
    </location>
</feature>
<evidence type="ECO:0000259" key="4">
    <source>
        <dbReference type="SMART" id="SM00385"/>
    </source>
</evidence>
<dbReference type="Pfam" id="PF01857">
    <property type="entry name" value="RB_B"/>
    <property type="match status" value="1"/>
</dbReference>
<dbReference type="Gene3D" id="1.10.472.10">
    <property type="entry name" value="Cyclin-like"/>
    <property type="match status" value="2"/>
</dbReference>
<dbReference type="AlphaFoldDB" id="A0A8D0B182"/>
<dbReference type="InterPro" id="IPR028309">
    <property type="entry name" value="RB_fam"/>
</dbReference>
<dbReference type="GO" id="GO:0006357">
    <property type="term" value="P:regulation of transcription by RNA polymerase II"/>
    <property type="evidence" value="ECO:0007669"/>
    <property type="project" value="InterPro"/>
</dbReference>
<evidence type="ECO:0000256" key="3">
    <source>
        <dbReference type="SAM" id="MobiDB-lite"/>
    </source>
</evidence>
<dbReference type="SUPFAM" id="SSF47954">
    <property type="entry name" value="Cyclin-like"/>
    <property type="match status" value="2"/>
</dbReference>
<dbReference type="GO" id="GO:0035189">
    <property type="term" value="C:Rb-E2F complex"/>
    <property type="evidence" value="ECO:0007669"/>
    <property type="project" value="TreeGrafter"/>
</dbReference>
<dbReference type="SMART" id="SM01368">
    <property type="entry name" value="RB_A"/>
    <property type="match status" value="1"/>
</dbReference>
<accession>A0A8D0B182</accession>
<dbReference type="InterPro" id="IPR036915">
    <property type="entry name" value="Cyclin-like_sf"/>
</dbReference>
<dbReference type="Gene3D" id="6.10.250.530">
    <property type="match status" value="1"/>
</dbReference>
<evidence type="ECO:0000256" key="1">
    <source>
        <dbReference type="ARBA" id="ARBA00022553"/>
    </source>
</evidence>
<name>A0A8D0B182_SANLU</name>
<dbReference type="PANTHER" id="PTHR13742:SF36">
    <property type="entry name" value="RETINOBLASTOMA-ASSOCIATED PROTEIN"/>
    <property type="match status" value="1"/>
</dbReference>
<evidence type="ECO:0000256" key="2">
    <source>
        <dbReference type="ARBA" id="ARBA00022853"/>
    </source>
</evidence>
<dbReference type="Pfam" id="PF08934">
    <property type="entry name" value="Rb_C"/>
    <property type="match status" value="1"/>
</dbReference>
<dbReference type="InterPro" id="IPR015030">
    <property type="entry name" value="RB_C"/>
</dbReference>
<evidence type="ECO:0000313" key="7">
    <source>
        <dbReference type="Ensembl" id="ENSSLUP00000060398.1"/>
    </source>
</evidence>
<evidence type="ECO:0000259" key="6">
    <source>
        <dbReference type="SMART" id="SM01369"/>
    </source>
</evidence>
<dbReference type="InterPro" id="IPR013763">
    <property type="entry name" value="Cyclin-like_dom"/>
</dbReference>
<sequence length="685" mass="78095">MQFVDLVRKLDVNMDTISTKVNSALTRLEKKYNVTLALYQALQMEDDLVISFQLLLCTLESFIKRCPPDLLQPLYKSAISKVQSPPTRTSRRNQSKAKFRPPEPEVDLQLLKTLCEENECNAEEANDLNQQYEEHYLKSRDIDGRLFFDGDETVLLPKVEISQVERTPKKNLPDEDVLIPPQTPIRAAMTSIQQLRGDLTSSGDQPSTNLATYFKNCTVDPTQAVLKRLETLGQAFSQRFGQAVGPRCVVLGWQRFKLGVRLYYKVMEAMLKSPYDFDSSKLLNDSTFHTSLLACALEVVMATYGGVSLETDVCFPWILDVVNLAAFDFYKVIESFIKAEPTLSKDIVKHLETCENLIMERIAWRTDSPLFELLTQEHEGGAAEQVETPASFSQPLQHNHTAADLYENIIFSVCFIQYTDPSGFFLHVQLSLWFPLAVVYRLAYTRLKILCSYLLSSHPELEPIIWTLFQHTLQHEHELMRDRHLDQLMMSAMYAICKVKSVDLRFKTIVTAYKNMPNTNQETFKHVLITEGHYDSIIVFYNQVFMQKLKTNILQYASTRPPTLSPIPQIPRSPYKFPNSPLRVPGSNNVYISPLKSPRMSPGIMTPRSRMLVSIGESFGLSNRFQKINQMVNSSDRSFKRTLDLGSTPKPLKRLRFDVDGQDEADGSKSGGDSTLIQKLAEMSK</sequence>
<proteinExistence type="predicted"/>
<feature type="domain" description="Retinoblastoma-associated protein C-terminal" evidence="6">
    <location>
        <begin position="553"/>
        <end position="685"/>
    </location>
</feature>
<dbReference type="InterPro" id="IPR002720">
    <property type="entry name" value="RB_A"/>
</dbReference>